<dbReference type="OrthoDB" id="2968549at2"/>
<dbReference type="Proteomes" id="UP000321363">
    <property type="component" value="Unassembled WGS sequence"/>
</dbReference>
<dbReference type="RefSeq" id="WP_146949781.1">
    <property type="nucleotide sequence ID" value="NZ_VOQF01000009.1"/>
</dbReference>
<proteinExistence type="predicted"/>
<evidence type="ECO:0000313" key="2">
    <source>
        <dbReference type="Proteomes" id="UP000321363"/>
    </source>
</evidence>
<accession>A0A5C6VZQ3</accession>
<evidence type="ECO:0000313" key="1">
    <source>
        <dbReference type="EMBL" id="TXC89516.1"/>
    </source>
</evidence>
<name>A0A5C6VZQ3_9BACI</name>
<comment type="caution">
    <text evidence="1">The sequence shown here is derived from an EMBL/GenBank/DDBJ whole genome shotgun (WGS) entry which is preliminary data.</text>
</comment>
<dbReference type="AlphaFoldDB" id="A0A5C6VZQ3"/>
<keyword evidence="2" id="KW-1185">Reference proteome</keyword>
<gene>
    <name evidence="1" type="ORF">FS935_16680</name>
</gene>
<sequence length="207" mass="23868">MNDNQFTNKLGNDFMIIKEDGIEIIDVYPKNIDGSANLDVGFKLVEQRFNQSWLLREVQREKEYELGKFSSREIGVLALYAAVKGRFDNLKVNKDVKKKLREKADTLIIGDEILKGTIDSKYFSLGLEKEGALNLEEESKKYNIYYLTFMKEKVIISKGRSLSSALVVLYNYGLLLEKFENQINPLLKQSSIHLAEREVLKKLYIGK</sequence>
<reference evidence="1 2" key="1">
    <citation type="journal article" date="2005" name="Int. J. Syst. Evol. Microbiol.">
        <title>Bacillus litoralis sp. nov., isolated from a tidal flat of the Yellow Sea in Korea.</title>
        <authorList>
            <person name="Yoon J.H."/>
            <person name="Oh T.K."/>
        </authorList>
    </citation>
    <scope>NUCLEOTIDE SEQUENCE [LARGE SCALE GENOMIC DNA]</scope>
    <source>
        <strain evidence="1 2">SW-211</strain>
    </source>
</reference>
<organism evidence="1 2">
    <name type="scientific">Metabacillus litoralis</name>
    <dbReference type="NCBI Taxonomy" id="152268"/>
    <lineage>
        <taxon>Bacteria</taxon>
        <taxon>Bacillati</taxon>
        <taxon>Bacillota</taxon>
        <taxon>Bacilli</taxon>
        <taxon>Bacillales</taxon>
        <taxon>Bacillaceae</taxon>
        <taxon>Metabacillus</taxon>
    </lineage>
</organism>
<protein>
    <submittedName>
        <fullName evidence="1">Uncharacterized protein</fullName>
    </submittedName>
</protein>
<dbReference type="EMBL" id="VOQF01000009">
    <property type="protein sequence ID" value="TXC89516.1"/>
    <property type="molecule type" value="Genomic_DNA"/>
</dbReference>